<feature type="transmembrane region" description="Helical" evidence="1">
    <location>
        <begin position="54"/>
        <end position="76"/>
    </location>
</feature>
<sequence>EAEEREDFRQVICNACGNLSVYMLIGVVTCYVLLDGKKVLDDMGNSVTFDIFRAWAAICLWDILVFQFRGAIVRVASILSCDFMARHFAGRAVYSWLEIMEDAVSVSSLIRWMRMEKMSSIQKSATWEKYWDIQDAKKHDFVTEICTEGIAE</sequence>
<feature type="non-terminal residue" evidence="2">
    <location>
        <position position="1"/>
    </location>
</feature>
<dbReference type="AlphaFoldDB" id="A0AAE0FHV4"/>
<keyword evidence="1" id="KW-1133">Transmembrane helix</keyword>
<name>A0AAE0FHV4_9CHLO</name>
<evidence type="ECO:0000313" key="2">
    <source>
        <dbReference type="EMBL" id="KAK3260107.1"/>
    </source>
</evidence>
<organism evidence="2 3">
    <name type="scientific">Cymbomonas tetramitiformis</name>
    <dbReference type="NCBI Taxonomy" id="36881"/>
    <lineage>
        <taxon>Eukaryota</taxon>
        <taxon>Viridiplantae</taxon>
        <taxon>Chlorophyta</taxon>
        <taxon>Pyramimonadophyceae</taxon>
        <taxon>Pyramimonadales</taxon>
        <taxon>Pyramimonadaceae</taxon>
        <taxon>Cymbomonas</taxon>
    </lineage>
</organism>
<gene>
    <name evidence="2" type="ORF">CYMTET_30923</name>
</gene>
<comment type="caution">
    <text evidence="2">The sequence shown here is derived from an EMBL/GenBank/DDBJ whole genome shotgun (WGS) entry which is preliminary data.</text>
</comment>
<protein>
    <submittedName>
        <fullName evidence="2">Uncharacterized protein</fullName>
    </submittedName>
</protein>
<keyword evidence="3" id="KW-1185">Reference proteome</keyword>
<evidence type="ECO:0000313" key="3">
    <source>
        <dbReference type="Proteomes" id="UP001190700"/>
    </source>
</evidence>
<keyword evidence="1" id="KW-0472">Membrane</keyword>
<accession>A0AAE0FHV4</accession>
<feature type="transmembrane region" description="Helical" evidence="1">
    <location>
        <begin position="12"/>
        <end position="34"/>
    </location>
</feature>
<reference evidence="2 3" key="1">
    <citation type="journal article" date="2015" name="Genome Biol. Evol.">
        <title>Comparative Genomics of a Bacterivorous Green Alga Reveals Evolutionary Causalities and Consequences of Phago-Mixotrophic Mode of Nutrition.</title>
        <authorList>
            <person name="Burns J.A."/>
            <person name="Paasch A."/>
            <person name="Narechania A."/>
            <person name="Kim E."/>
        </authorList>
    </citation>
    <scope>NUCLEOTIDE SEQUENCE [LARGE SCALE GENOMIC DNA]</scope>
    <source>
        <strain evidence="2 3">PLY_AMNH</strain>
    </source>
</reference>
<evidence type="ECO:0000256" key="1">
    <source>
        <dbReference type="SAM" id="Phobius"/>
    </source>
</evidence>
<dbReference type="EMBL" id="LGRX02018164">
    <property type="protein sequence ID" value="KAK3260107.1"/>
    <property type="molecule type" value="Genomic_DNA"/>
</dbReference>
<proteinExistence type="predicted"/>
<keyword evidence="1" id="KW-0812">Transmembrane</keyword>
<dbReference type="Proteomes" id="UP001190700">
    <property type="component" value="Unassembled WGS sequence"/>
</dbReference>